<dbReference type="EMBL" id="JYDV01000009">
    <property type="protein sequence ID" value="KRZ43460.1"/>
    <property type="molecule type" value="Genomic_DNA"/>
</dbReference>
<dbReference type="Proteomes" id="UP000054826">
    <property type="component" value="Unassembled WGS sequence"/>
</dbReference>
<dbReference type="AlphaFoldDB" id="A0A0V1K8B5"/>
<gene>
    <name evidence="2" type="ORF">T4A_762</name>
    <name evidence="3" type="ORF">T4C_1396</name>
</gene>
<comment type="caution">
    <text evidence="3">The sequence shown here is derived from an EMBL/GenBank/DDBJ whole genome shotgun (WGS) entry which is preliminary data.</text>
</comment>
<organism evidence="3 5">
    <name type="scientific">Trichinella pseudospiralis</name>
    <name type="common">Parasitic roundworm</name>
    <dbReference type="NCBI Taxonomy" id="6337"/>
    <lineage>
        <taxon>Eukaryota</taxon>
        <taxon>Metazoa</taxon>
        <taxon>Ecdysozoa</taxon>
        <taxon>Nematoda</taxon>
        <taxon>Enoplea</taxon>
        <taxon>Dorylaimia</taxon>
        <taxon>Trichinellida</taxon>
        <taxon>Trichinellidae</taxon>
        <taxon>Trichinella</taxon>
    </lineage>
</organism>
<feature type="compositionally biased region" description="Basic and acidic residues" evidence="1">
    <location>
        <begin position="67"/>
        <end position="88"/>
    </location>
</feature>
<evidence type="ECO:0000256" key="1">
    <source>
        <dbReference type="SAM" id="MobiDB-lite"/>
    </source>
</evidence>
<evidence type="ECO:0000313" key="2">
    <source>
        <dbReference type="EMBL" id="KRY75603.1"/>
    </source>
</evidence>
<protein>
    <submittedName>
        <fullName evidence="3">Uncharacterized protein</fullName>
    </submittedName>
</protein>
<proteinExistence type="predicted"/>
<sequence>MNRKIEIVVKKCCCVYVCGLVERQAGWLAGCLVVGWLIGRLVGRRSGIGASTVVLKWREIWMRGRDGPTDLARRADKPEASDQNEPVRRLGRRGAVTRRSTETANQ</sequence>
<feature type="region of interest" description="Disordered" evidence="1">
    <location>
        <begin position="67"/>
        <end position="106"/>
    </location>
</feature>
<evidence type="ECO:0000313" key="4">
    <source>
        <dbReference type="Proteomes" id="UP000054632"/>
    </source>
</evidence>
<reference evidence="4 5" key="1">
    <citation type="submission" date="2015-01" db="EMBL/GenBank/DDBJ databases">
        <title>Evolution of Trichinella species and genotypes.</title>
        <authorList>
            <person name="Korhonen P.K."/>
            <person name="Edoardo P."/>
            <person name="Giuseppe L.R."/>
            <person name="Gasser R.B."/>
        </authorList>
    </citation>
    <scope>NUCLEOTIDE SEQUENCE [LARGE SCALE GENOMIC DNA]</scope>
    <source>
        <strain evidence="2">ISS13</strain>
        <strain evidence="3">ISS176</strain>
    </source>
</reference>
<accession>A0A0V1K8B5</accession>
<evidence type="ECO:0000313" key="3">
    <source>
        <dbReference type="EMBL" id="KRZ43460.1"/>
    </source>
</evidence>
<dbReference type="EMBL" id="JYDR01000016">
    <property type="protein sequence ID" value="KRY75603.1"/>
    <property type="molecule type" value="Genomic_DNA"/>
</dbReference>
<evidence type="ECO:0000313" key="5">
    <source>
        <dbReference type="Proteomes" id="UP000054826"/>
    </source>
</evidence>
<name>A0A0V1K8B5_TRIPS</name>
<dbReference type="Proteomes" id="UP000054632">
    <property type="component" value="Unassembled WGS sequence"/>
</dbReference>